<evidence type="ECO:0000256" key="4">
    <source>
        <dbReference type="ARBA" id="ARBA00023163"/>
    </source>
</evidence>
<dbReference type="InterPro" id="IPR036388">
    <property type="entry name" value="WH-like_DNA-bd_sf"/>
</dbReference>
<dbReference type="KEGG" id="cle:Clole_0315"/>
<dbReference type="SUPFAM" id="SSF46785">
    <property type="entry name" value="Winged helix' DNA-binding domain"/>
    <property type="match status" value="1"/>
</dbReference>
<keyword evidence="6" id="KW-1185">Reference proteome</keyword>
<keyword evidence="2" id="KW-0805">Transcription regulation</keyword>
<dbReference type="STRING" id="642492.Clole_0315"/>
<dbReference type="eggNOG" id="COG3682">
    <property type="taxonomic scope" value="Bacteria"/>
</dbReference>
<name>F2JJM0_CELLD</name>
<dbReference type="Gene3D" id="1.10.10.10">
    <property type="entry name" value="Winged helix-like DNA-binding domain superfamily/Winged helix DNA-binding domain"/>
    <property type="match status" value="1"/>
</dbReference>
<dbReference type="InterPro" id="IPR036390">
    <property type="entry name" value="WH_DNA-bd_sf"/>
</dbReference>
<reference evidence="5 6" key="1">
    <citation type="journal article" date="2011" name="J. Bacteriol.">
        <title>Complete genome sequence of the cellulose-degrading bacterium Cellulosilyticum lentocellum.</title>
        <authorList>
            <consortium name="US DOE Joint Genome Institute"/>
            <person name="Miller D.A."/>
            <person name="Suen G."/>
            <person name="Bruce D."/>
            <person name="Copeland A."/>
            <person name="Cheng J.F."/>
            <person name="Detter C."/>
            <person name="Goodwin L.A."/>
            <person name="Han C.S."/>
            <person name="Hauser L.J."/>
            <person name="Land M.L."/>
            <person name="Lapidus A."/>
            <person name="Lucas S."/>
            <person name="Meincke L."/>
            <person name="Pitluck S."/>
            <person name="Tapia R."/>
            <person name="Teshima H."/>
            <person name="Woyke T."/>
            <person name="Fox B.G."/>
            <person name="Angert E.R."/>
            <person name="Currie C.R."/>
        </authorList>
    </citation>
    <scope>NUCLEOTIDE SEQUENCE [LARGE SCALE GENOMIC DNA]</scope>
    <source>
        <strain evidence="6">ATCC 49066 / DSM 5427 / NCIMB 11756 / RHM5</strain>
    </source>
</reference>
<dbReference type="GO" id="GO:0045892">
    <property type="term" value="P:negative regulation of DNA-templated transcription"/>
    <property type="evidence" value="ECO:0007669"/>
    <property type="project" value="InterPro"/>
</dbReference>
<evidence type="ECO:0000313" key="5">
    <source>
        <dbReference type="EMBL" id="ADZ82062.1"/>
    </source>
</evidence>
<protein>
    <submittedName>
        <fullName evidence="5">Transcriptional repressor, CopY family</fullName>
    </submittedName>
</protein>
<dbReference type="AlphaFoldDB" id="F2JJM0"/>
<gene>
    <name evidence="5" type="ordered locus">Clole_0315</name>
</gene>
<dbReference type="InterPro" id="IPR005650">
    <property type="entry name" value="BlaI_family"/>
</dbReference>
<dbReference type="EMBL" id="CP002582">
    <property type="protein sequence ID" value="ADZ82062.1"/>
    <property type="molecule type" value="Genomic_DNA"/>
</dbReference>
<dbReference type="Pfam" id="PF03965">
    <property type="entry name" value="Penicillinase_R"/>
    <property type="match status" value="1"/>
</dbReference>
<keyword evidence="4" id="KW-0804">Transcription</keyword>
<sequence>MDKQVKLSEAEWYIMNVLWENQKLEKDALELKQITKQLKEQTGWSSGTVRTMLLRLIDKGAVSVDQTTGVYKYSTLIDKERCVQEEASSFLERIYQGSISQFVACFAKKGKISKEEREEILQLINQMKEEE</sequence>
<dbReference type="GO" id="GO:0003677">
    <property type="term" value="F:DNA binding"/>
    <property type="evidence" value="ECO:0007669"/>
    <property type="project" value="UniProtKB-KW"/>
</dbReference>
<dbReference type="PIRSF" id="PIRSF019455">
    <property type="entry name" value="CopR_AtkY"/>
    <property type="match status" value="1"/>
</dbReference>
<dbReference type="RefSeq" id="WP_013655363.1">
    <property type="nucleotide sequence ID" value="NC_015275.1"/>
</dbReference>
<dbReference type="Gene3D" id="1.10.4040.10">
    <property type="entry name" value="Penicillinase repressor domain"/>
    <property type="match status" value="1"/>
</dbReference>
<evidence type="ECO:0000313" key="6">
    <source>
        <dbReference type="Proteomes" id="UP000008467"/>
    </source>
</evidence>
<proteinExistence type="inferred from homology"/>
<evidence type="ECO:0000256" key="1">
    <source>
        <dbReference type="ARBA" id="ARBA00011046"/>
    </source>
</evidence>
<evidence type="ECO:0000256" key="2">
    <source>
        <dbReference type="ARBA" id="ARBA00023015"/>
    </source>
</evidence>
<dbReference type="HOGENOM" id="CLU_119090_2_1_9"/>
<comment type="similarity">
    <text evidence="1">Belongs to the BlaI transcriptional regulatory family.</text>
</comment>
<keyword evidence="3" id="KW-0238">DNA-binding</keyword>
<accession>F2JJM0</accession>
<dbReference type="Proteomes" id="UP000008467">
    <property type="component" value="Chromosome"/>
</dbReference>
<organism evidence="5 6">
    <name type="scientific">Cellulosilyticum lentocellum (strain ATCC 49066 / DSM 5427 / NCIMB 11756 / RHM5)</name>
    <name type="common">Clostridium lentocellum</name>
    <dbReference type="NCBI Taxonomy" id="642492"/>
    <lineage>
        <taxon>Bacteria</taxon>
        <taxon>Bacillati</taxon>
        <taxon>Bacillota</taxon>
        <taxon>Clostridia</taxon>
        <taxon>Lachnospirales</taxon>
        <taxon>Cellulosilyticaceae</taxon>
        <taxon>Cellulosilyticum</taxon>
    </lineage>
</organism>
<evidence type="ECO:0000256" key="3">
    <source>
        <dbReference type="ARBA" id="ARBA00023125"/>
    </source>
</evidence>